<feature type="region of interest" description="Disordered" evidence="1">
    <location>
        <begin position="14"/>
        <end position="33"/>
    </location>
</feature>
<protein>
    <submittedName>
        <fullName evidence="2">Uncharacterized protein</fullName>
    </submittedName>
</protein>
<gene>
    <name evidence="2" type="ORF">WKW82_30310</name>
</gene>
<dbReference type="RefSeq" id="WP_340346459.1">
    <property type="nucleotide sequence ID" value="NZ_JBBKZT010000018.1"/>
</dbReference>
<comment type="caution">
    <text evidence="2">The sequence shown here is derived from an EMBL/GenBank/DDBJ whole genome shotgun (WGS) entry which is preliminary data.</text>
</comment>
<dbReference type="Proteomes" id="UP001385892">
    <property type="component" value="Unassembled WGS sequence"/>
</dbReference>
<evidence type="ECO:0000256" key="1">
    <source>
        <dbReference type="SAM" id="MobiDB-lite"/>
    </source>
</evidence>
<proteinExistence type="predicted"/>
<sequence>MAIVFENVTAEIAPPATAGEAAPAQQQTQQGPDPLEALRHALALMAERQARLLAD</sequence>
<name>A0ABU8WVP5_9BURK</name>
<evidence type="ECO:0000313" key="3">
    <source>
        <dbReference type="Proteomes" id="UP001385892"/>
    </source>
</evidence>
<evidence type="ECO:0000313" key="2">
    <source>
        <dbReference type="EMBL" id="MEJ8850969.1"/>
    </source>
</evidence>
<dbReference type="EMBL" id="JBBKZT010000018">
    <property type="protein sequence ID" value="MEJ8850969.1"/>
    <property type="molecule type" value="Genomic_DNA"/>
</dbReference>
<organism evidence="2 3">
    <name type="scientific">Variovorax rhizosphaerae</name>
    <dbReference type="NCBI Taxonomy" id="1836200"/>
    <lineage>
        <taxon>Bacteria</taxon>
        <taxon>Pseudomonadati</taxon>
        <taxon>Pseudomonadota</taxon>
        <taxon>Betaproteobacteria</taxon>
        <taxon>Burkholderiales</taxon>
        <taxon>Comamonadaceae</taxon>
        <taxon>Variovorax</taxon>
    </lineage>
</organism>
<reference evidence="2 3" key="1">
    <citation type="submission" date="2024-03" db="EMBL/GenBank/DDBJ databases">
        <title>Novel species of the genus Variovorax.</title>
        <authorList>
            <person name="Liu Q."/>
            <person name="Xin Y.-H."/>
        </authorList>
    </citation>
    <scope>NUCLEOTIDE SEQUENCE [LARGE SCALE GENOMIC DNA]</scope>
    <source>
        <strain evidence="2 3">KACC 18900</strain>
    </source>
</reference>
<keyword evidence="3" id="KW-1185">Reference proteome</keyword>
<accession>A0ABU8WVP5</accession>